<comment type="caution">
    <text evidence="2">The sequence shown here is derived from an EMBL/GenBank/DDBJ whole genome shotgun (WGS) entry which is preliminary data.</text>
</comment>
<dbReference type="InterPro" id="IPR018673">
    <property type="entry name" value="DUF2141"/>
</dbReference>
<protein>
    <submittedName>
        <fullName evidence="2">DUF2141 domain-containing protein</fullName>
    </submittedName>
</protein>
<feature type="signal peptide" evidence="1">
    <location>
        <begin position="1"/>
        <end position="25"/>
    </location>
</feature>
<keyword evidence="3" id="KW-1185">Reference proteome</keyword>
<organism evidence="2 3">
    <name type="scientific">Microvirga alba</name>
    <dbReference type="NCBI Taxonomy" id="2791025"/>
    <lineage>
        <taxon>Bacteria</taxon>
        <taxon>Pseudomonadati</taxon>
        <taxon>Pseudomonadota</taxon>
        <taxon>Alphaproteobacteria</taxon>
        <taxon>Hyphomicrobiales</taxon>
        <taxon>Methylobacteriaceae</taxon>
        <taxon>Microvirga</taxon>
    </lineage>
</organism>
<dbReference type="Proteomes" id="UP000599312">
    <property type="component" value="Unassembled WGS sequence"/>
</dbReference>
<sequence>MRAHSCLVQVFGTLLALTAPACAYAGPINVNINGLRNDVGVIRCGLFASADGFRVPGRELREVVSNINAGKAHCAFNSVPDGSYAIAVFHAQNNEKTLETGLFGQPKQGVGFSRNPSITFGPPSFSSASFPVNAKPVNIQIEMKY</sequence>
<feature type="chain" id="PRO_5037296326" evidence="1">
    <location>
        <begin position="26"/>
        <end position="145"/>
    </location>
</feature>
<evidence type="ECO:0000256" key="1">
    <source>
        <dbReference type="SAM" id="SignalP"/>
    </source>
</evidence>
<dbReference type="Pfam" id="PF09912">
    <property type="entry name" value="DUF2141"/>
    <property type="match status" value="1"/>
</dbReference>
<reference evidence="2" key="1">
    <citation type="submission" date="2020-11" db="EMBL/GenBank/DDBJ databases">
        <authorList>
            <person name="Kim M.K."/>
        </authorList>
    </citation>
    <scope>NUCLEOTIDE SEQUENCE</scope>
    <source>
        <strain evidence="2">BT350</strain>
    </source>
</reference>
<dbReference type="AlphaFoldDB" id="A0A931FN42"/>
<dbReference type="EMBL" id="JADQDO010000002">
    <property type="protein sequence ID" value="MBF9233270.1"/>
    <property type="molecule type" value="Genomic_DNA"/>
</dbReference>
<accession>A0A931FN42</accession>
<gene>
    <name evidence="2" type="ORF">I2H38_07720</name>
</gene>
<evidence type="ECO:0000313" key="2">
    <source>
        <dbReference type="EMBL" id="MBF9233270.1"/>
    </source>
</evidence>
<name>A0A931FN42_9HYPH</name>
<evidence type="ECO:0000313" key="3">
    <source>
        <dbReference type="Proteomes" id="UP000599312"/>
    </source>
</evidence>
<dbReference type="RefSeq" id="WP_196271228.1">
    <property type="nucleotide sequence ID" value="NZ_JADQDO010000002.1"/>
</dbReference>
<proteinExistence type="predicted"/>
<keyword evidence="1" id="KW-0732">Signal</keyword>